<feature type="coiled-coil region" evidence="6">
    <location>
        <begin position="232"/>
        <end position="266"/>
    </location>
</feature>
<feature type="binding site" evidence="5">
    <location>
        <begin position="642"/>
        <end position="649"/>
    </location>
    <ligand>
        <name>ATP</name>
        <dbReference type="ChEBI" id="CHEBI:30616"/>
    </ligand>
</feature>
<dbReference type="InterPro" id="IPR031852">
    <property type="entry name" value="Vik1/Cik1_MT-bd"/>
</dbReference>
<dbReference type="Proteomes" id="UP000752171">
    <property type="component" value="Unassembled WGS sequence"/>
</dbReference>
<reference evidence="9 10" key="1">
    <citation type="submission" date="2021-07" db="EMBL/GenBank/DDBJ databases">
        <authorList>
            <person name="Imarazene B."/>
            <person name="Zahm M."/>
            <person name="Klopp C."/>
            <person name="Cabau C."/>
            <person name="Beille S."/>
            <person name="Jouanno E."/>
            <person name="Castinel A."/>
            <person name="Lluch J."/>
            <person name="Gil L."/>
            <person name="Kuchtly C."/>
            <person name="Lopez Roques C."/>
            <person name="Donnadieu C."/>
            <person name="Parrinello H."/>
            <person name="Journot L."/>
            <person name="Du K."/>
            <person name="Schartl M."/>
            <person name="Retaux S."/>
            <person name="Guiguen Y."/>
        </authorList>
    </citation>
    <scope>NUCLEOTIDE SEQUENCE [LARGE SCALE GENOMIC DNA]</scope>
    <source>
        <strain evidence="9">Pach_M1</strain>
        <tissue evidence="9">Testis</tissue>
    </source>
</reference>
<organism evidence="9 10">
    <name type="scientific">Astyanax mexicanus</name>
    <name type="common">Blind cave fish</name>
    <name type="synonym">Astyanax fasciatus mexicanus</name>
    <dbReference type="NCBI Taxonomy" id="7994"/>
    <lineage>
        <taxon>Eukaryota</taxon>
        <taxon>Metazoa</taxon>
        <taxon>Chordata</taxon>
        <taxon>Craniata</taxon>
        <taxon>Vertebrata</taxon>
        <taxon>Euteleostomi</taxon>
        <taxon>Actinopterygii</taxon>
        <taxon>Neopterygii</taxon>
        <taxon>Teleostei</taxon>
        <taxon>Ostariophysi</taxon>
        <taxon>Characiformes</taxon>
        <taxon>Characoidei</taxon>
        <taxon>Acestrorhamphidae</taxon>
        <taxon>Acestrorhamphinae</taxon>
        <taxon>Astyanax</taxon>
    </lineage>
</organism>
<dbReference type="InterPro" id="IPR001752">
    <property type="entry name" value="Kinesin_motor_dom"/>
</dbReference>
<evidence type="ECO:0000259" key="8">
    <source>
        <dbReference type="PROSITE" id="PS50067"/>
    </source>
</evidence>
<evidence type="ECO:0000313" key="9">
    <source>
        <dbReference type="EMBL" id="KAG9261501.1"/>
    </source>
</evidence>
<dbReference type="EMBL" id="JAICCE010000022">
    <property type="protein sequence ID" value="KAG9261501.1"/>
    <property type="molecule type" value="Genomic_DNA"/>
</dbReference>
<evidence type="ECO:0000256" key="5">
    <source>
        <dbReference type="PROSITE-ProRule" id="PRU00283"/>
    </source>
</evidence>
<dbReference type="PANTHER" id="PTHR47972:SF16">
    <property type="entry name" value="KINESIN-LIKE PROTEIN"/>
    <property type="match status" value="1"/>
</dbReference>
<feature type="coiled-coil region" evidence="6">
    <location>
        <begin position="385"/>
        <end position="412"/>
    </location>
</feature>
<keyword evidence="6" id="KW-0175">Coiled coil</keyword>
<proteinExistence type="inferred from homology"/>
<dbReference type="Pfam" id="PF16796">
    <property type="entry name" value="Microtub_bd"/>
    <property type="match status" value="1"/>
</dbReference>
<evidence type="ECO:0000313" key="10">
    <source>
        <dbReference type="Proteomes" id="UP000752171"/>
    </source>
</evidence>
<sequence>MYVNSGAENVSLSLNFMGRKLRNHTVAPAAKQRAWESTNLQYDDAGGPSGSSRAVRAQPAVRVREELPGSIPDLREDVQHHRPCNVHNTHLDHEAETGTWKRGGTSWLRKGRLKWNTFKHWISSDHHNAAKGSNTASVSSTVKRGEIEAPADMKIFIPYDSAKLCITQITDDMMAMKDRHLEMVQELEENFLIASKENQERTVLTIRRQYQNKLDVLKRVLGIYQDKVDRKNALWEEKIKTLQNVNEKLQDEQKALQERNRQDSATWDREKSKMMEMFTSRLDQLHSHQASTLQELQMARVEMGQVQEMLQASQEAKEREEAAKEEENSDPEAPLEGAQARLEVLKDSLYKREREISMLMEGDGGATAVPQSAYTCLLTAVVGQAHQVYEEVMEARQQFDQMSEENRKNLNEGRENLDPAELQTIQENLTETDSAEPQLQGRKAQPDISEADQLTQVKLQKREVIQVALECIKTGATPTIKGPINEDDLAALDESVKAFEENFRKSGFLNAEAGKSVGQHLLQLQAELKQVREENKKIIENYTAERTLRKKYYNMVEDMKGKIRVFCRIRPQTKAELANGGSSIVSCLDDYSVILETPRGPREFQFDRIFTAERTQDEVFQESSRLIQSAMDGFNVCIFAYGQTGSGKTFTMVGDREHKSPGIIPRTFTTVFEIIQENESKFEFKVSASMLELYNDRLQDLFVSPSEALSKRIEIKKDKKGLVFAQGAETKEATSAGELFALFEQGCAIRRIAATSMCMLSMFKGLD</sequence>
<accession>A0A8T2KXL6</accession>
<keyword evidence="4" id="KW-0963">Cytoplasm</keyword>
<dbReference type="GO" id="GO:0003777">
    <property type="term" value="F:microtubule motor activity"/>
    <property type="evidence" value="ECO:0007669"/>
    <property type="project" value="InterPro"/>
</dbReference>
<dbReference type="InterPro" id="IPR027417">
    <property type="entry name" value="P-loop_NTPase"/>
</dbReference>
<comment type="caution">
    <text evidence="9">The sequence shown here is derived from an EMBL/GenBank/DDBJ whole genome shotgun (WGS) entry which is preliminary data.</text>
</comment>
<dbReference type="GO" id="GO:0008017">
    <property type="term" value="F:microtubule binding"/>
    <property type="evidence" value="ECO:0007669"/>
    <property type="project" value="InterPro"/>
</dbReference>
<keyword evidence="5" id="KW-0505">Motor protein</keyword>
<dbReference type="InterPro" id="IPR036961">
    <property type="entry name" value="Kinesin_motor_dom_sf"/>
</dbReference>
<feature type="region of interest" description="Disordered" evidence="7">
    <location>
        <begin position="40"/>
        <end position="61"/>
    </location>
</feature>
<evidence type="ECO:0000256" key="3">
    <source>
        <dbReference type="ARBA" id="ARBA00022840"/>
    </source>
</evidence>
<dbReference type="GO" id="GO:0048731">
    <property type="term" value="P:system development"/>
    <property type="evidence" value="ECO:0007669"/>
    <property type="project" value="UniProtKB-ARBA"/>
</dbReference>
<gene>
    <name evidence="9" type="primary">KIN14I</name>
    <name evidence="9" type="ORF">AMEX_G25044</name>
</gene>
<comment type="similarity">
    <text evidence="5">Belongs to the TRAFAC class myosin-kinesin ATPase superfamily. Kinesin family.</text>
</comment>
<dbReference type="PROSITE" id="PS50067">
    <property type="entry name" value="KINESIN_MOTOR_2"/>
    <property type="match status" value="1"/>
</dbReference>
<dbReference type="GO" id="GO:0007018">
    <property type="term" value="P:microtubule-based movement"/>
    <property type="evidence" value="ECO:0007669"/>
    <property type="project" value="InterPro"/>
</dbReference>
<evidence type="ECO:0000256" key="7">
    <source>
        <dbReference type="SAM" id="MobiDB-lite"/>
    </source>
</evidence>
<dbReference type="SUPFAM" id="SSF52540">
    <property type="entry name" value="P-loop containing nucleoside triphosphate hydrolases"/>
    <property type="match status" value="1"/>
</dbReference>
<keyword evidence="4" id="KW-0206">Cytoskeleton</keyword>
<keyword evidence="2 5" id="KW-0547">Nucleotide-binding</keyword>
<feature type="domain" description="Kinesin motor" evidence="8">
    <location>
        <begin position="562"/>
        <end position="767"/>
    </location>
</feature>
<feature type="compositionally biased region" description="Basic and acidic residues" evidence="7">
    <location>
        <begin position="315"/>
        <end position="326"/>
    </location>
</feature>
<dbReference type="Gene3D" id="3.40.850.10">
    <property type="entry name" value="Kinesin motor domain"/>
    <property type="match status" value="1"/>
</dbReference>
<dbReference type="GO" id="GO:0005524">
    <property type="term" value="F:ATP binding"/>
    <property type="evidence" value="ECO:0007669"/>
    <property type="project" value="UniProtKB-UniRule"/>
</dbReference>
<protein>
    <submittedName>
        <fullName evidence="9">Kinesin-like protein KIN-14I isoform X1</fullName>
    </submittedName>
</protein>
<dbReference type="GO" id="GO:0005856">
    <property type="term" value="C:cytoskeleton"/>
    <property type="evidence" value="ECO:0007669"/>
    <property type="project" value="UniProtKB-SubCell"/>
</dbReference>
<dbReference type="SMART" id="SM00129">
    <property type="entry name" value="KISc"/>
    <property type="match status" value="1"/>
</dbReference>
<dbReference type="InterPro" id="IPR027640">
    <property type="entry name" value="Kinesin-like_fam"/>
</dbReference>
<feature type="region of interest" description="Disordered" evidence="7">
    <location>
        <begin position="309"/>
        <end position="337"/>
    </location>
</feature>
<dbReference type="AlphaFoldDB" id="A0A8T2KXL6"/>
<comment type="subcellular location">
    <subcellularLocation>
        <location evidence="1">Cytoplasm</location>
        <location evidence="1">Cytoskeleton</location>
    </subcellularLocation>
</comment>
<keyword evidence="3 5" id="KW-0067">ATP-binding</keyword>
<evidence type="ECO:0000256" key="1">
    <source>
        <dbReference type="ARBA" id="ARBA00004245"/>
    </source>
</evidence>
<evidence type="ECO:0000256" key="2">
    <source>
        <dbReference type="ARBA" id="ARBA00022741"/>
    </source>
</evidence>
<name>A0A8T2KXL6_ASTMX</name>
<evidence type="ECO:0000256" key="4">
    <source>
        <dbReference type="ARBA" id="ARBA00023212"/>
    </source>
</evidence>
<evidence type="ECO:0000256" key="6">
    <source>
        <dbReference type="SAM" id="Coils"/>
    </source>
</evidence>
<dbReference type="PANTHER" id="PTHR47972">
    <property type="entry name" value="KINESIN-LIKE PROTEIN KLP-3"/>
    <property type="match status" value="1"/>
</dbReference>